<dbReference type="SUPFAM" id="SSF54236">
    <property type="entry name" value="Ubiquitin-like"/>
    <property type="match status" value="1"/>
</dbReference>
<comment type="similarity">
    <text evidence="4">Belongs to the TBCB family.</text>
</comment>
<protein>
    <submittedName>
        <fullName evidence="5">Tubulin-folding cofactor B</fullName>
    </submittedName>
</protein>
<evidence type="ECO:0000256" key="4">
    <source>
        <dbReference type="ARBA" id="ARBA00025779"/>
    </source>
</evidence>
<dbReference type="InterPro" id="IPR045172">
    <property type="entry name" value="TBCB_Ubl"/>
</dbReference>
<dbReference type="EMBL" id="JH816994">
    <property type="protein sequence ID" value="EKC20238.1"/>
    <property type="molecule type" value="Genomic_DNA"/>
</dbReference>
<sequence length="348" mass="38251">MSQFSVVTQSQVNVRVTSSANSFGTEKRFPKDLTIADFKNKLELLTGSTAGNMKLEAYDRDNKLVCKLDDNNALLGSYPIDDGMIIHVVDPTIKVGEFEDLSKVEKFEISEEEYAKKSGLTDFKPGYWIGIHYDEPVGKNNGSVGGKQYFECPDKYGGFVKPENVEVGDFPEEGLDFKKEKLLSHIRIMSVVALFIGVVSLVVGILVFVYLGGGKYPITTATGIWYAFMPLAFGIVGVLACRSTDEKTQGKLLGGHYTASIILVTMGYALATAIQGVETCATNSEKCGTHRDTQLALQIVLLCVILVGYILAVVSMCIHLKNRNILHPDWKYRRGCCGRKCEAEAQKA</sequence>
<dbReference type="PANTHER" id="PTHR18916:SF85">
    <property type="entry name" value="TUBULIN-FOLDING COFACTOR B"/>
    <property type="match status" value="1"/>
</dbReference>
<dbReference type="InterPro" id="IPR000626">
    <property type="entry name" value="Ubiquitin-like_dom"/>
</dbReference>
<dbReference type="PROSITE" id="PS00845">
    <property type="entry name" value="CAP_GLY_1"/>
    <property type="match status" value="1"/>
</dbReference>
<dbReference type="GO" id="GO:0007023">
    <property type="term" value="P:post-chaperonin tubulin folding pathway"/>
    <property type="evidence" value="ECO:0007669"/>
    <property type="project" value="InterPro"/>
</dbReference>
<dbReference type="GO" id="GO:0007021">
    <property type="term" value="P:tubulin complex assembly"/>
    <property type="evidence" value="ECO:0007669"/>
    <property type="project" value="InterPro"/>
</dbReference>
<dbReference type="InParanoid" id="K1PF71"/>
<dbReference type="Gene3D" id="2.30.30.190">
    <property type="entry name" value="CAP Gly-rich-like domain"/>
    <property type="match status" value="1"/>
</dbReference>
<dbReference type="Pfam" id="PF01302">
    <property type="entry name" value="CAP_GLY"/>
    <property type="match status" value="1"/>
</dbReference>
<organism evidence="5">
    <name type="scientific">Magallana gigas</name>
    <name type="common">Pacific oyster</name>
    <name type="synonym">Crassostrea gigas</name>
    <dbReference type="NCBI Taxonomy" id="29159"/>
    <lineage>
        <taxon>Eukaryota</taxon>
        <taxon>Metazoa</taxon>
        <taxon>Spiralia</taxon>
        <taxon>Lophotrochozoa</taxon>
        <taxon>Mollusca</taxon>
        <taxon>Bivalvia</taxon>
        <taxon>Autobranchia</taxon>
        <taxon>Pteriomorphia</taxon>
        <taxon>Ostreida</taxon>
        <taxon>Ostreoidea</taxon>
        <taxon>Ostreidae</taxon>
        <taxon>Magallana</taxon>
    </lineage>
</organism>
<gene>
    <name evidence="5" type="ORF">CGI_10006487</name>
</gene>
<dbReference type="PANTHER" id="PTHR18916">
    <property type="entry name" value="DYNACTIN 1-RELATED MICROTUBULE-BINDING"/>
    <property type="match status" value="1"/>
</dbReference>
<dbReference type="InterPro" id="IPR029071">
    <property type="entry name" value="Ubiquitin-like_domsf"/>
</dbReference>
<name>K1PF71_MAGGI</name>
<dbReference type="HOGENOM" id="CLU_797543_0_0_1"/>
<evidence type="ECO:0000256" key="3">
    <source>
        <dbReference type="ARBA" id="ARBA00023186"/>
    </source>
</evidence>
<proteinExistence type="inferred from homology"/>
<dbReference type="SUPFAM" id="SSF74924">
    <property type="entry name" value="Cap-Gly domain"/>
    <property type="match status" value="1"/>
</dbReference>
<dbReference type="GO" id="GO:0005938">
    <property type="term" value="C:cell cortex"/>
    <property type="evidence" value="ECO:0007669"/>
    <property type="project" value="TreeGrafter"/>
</dbReference>
<dbReference type="GO" id="GO:0051010">
    <property type="term" value="F:microtubule plus-end binding"/>
    <property type="evidence" value="ECO:0007669"/>
    <property type="project" value="TreeGrafter"/>
</dbReference>
<evidence type="ECO:0000256" key="2">
    <source>
        <dbReference type="ARBA" id="ARBA00022490"/>
    </source>
</evidence>
<dbReference type="Pfam" id="PF14560">
    <property type="entry name" value="Ubiquitin_2"/>
    <property type="match status" value="1"/>
</dbReference>
<keyword evidence="3" id="KW-0143">Chaperone</keyword>
<comment type="subcellular location">
    <subcellularLocation>
        <location evidence="1">Cytoplasm</location>
    </subcellularLocation>
</comment>
<dbReference type="CDD" id="cd01789">
    <property type="entry name" value="Ubl_TBCB"/>
    <property type="match status" value="1"/>
</dbReference>
<dbReference type="InterPro" id="IPR000938">
    <property type="entry name" value="CAP-Gly_domain"/>
</dbReference>
<evidence type="ECO:0000313" key="5">
    <source>
        <dbReference type="EMBL" id="EKC20238.1"/>
    </source>
</evidence>
<dbReference type="AlphaFoldDB" id="K1PF71"/>
<dbReference type="PROSITE" id="PS50245">
    <property type="entry name" value="CAP_GLY_2"/>
    <property type="match status" value="1"/>
</dbReference>
<dbReference type="GO" id="GO:0035371">
    <property type="term" value="C:microtubule plus-end"/>
    <property type="evidence" value="ECO:0007669"/>
    <property type="project" value="TreeGrafter"/>
</dbReference>
<keyword evidence="2" id="KW-0963">Cytoplasm</keyword>
<evidence type="ECO:0000256" key="1">
    <source>
        <dbReference type="ARBA" id="ARBA00004496"/>
    </source>
</evidence>
<accession>K1PF71</accession>
<dbReference type="GO" id="GO:0043014">
    <property type="term" value="F:alpha-tubulin binding"/>
    <property type="evidence" value="ECO:0007669"/>
    <property type="project" value="InterPro"/>
</dbReference>
<dbReference type="SMART" id="SM01052">
    <property type="entry name" value="CAP_GLY"/>
    <property type="match status" value="1"/>
</dbReference>
<dbReference type="InterPro" id="IPR036859">
    <property type="entry name" value="CAP-Gly_dom_sf"/>
</dbReference>
<reference evidence="5" key="1">
    <citation type="journal article" date="2012" name="Nature">
        <title>The oyster genome reveals stress adaptation and complexity of shell formation.</title>
        <authorList>
            <person name="Zhang G."/>
            <person name="Fang X."/>
            <person name="Guo X."/>
            <person name="Li L."/>
            <person name="Luo R."/>
            <person name="Xu F."/>
            <person name="Yang P."/>
            <person name="Zhang L."/>
            <person name="Wang X."/>
            <person name="Qi H."/>
            <person name="Xiong Z."/>
            <person name="Que H."/>
            <person name="Xie Y."/>
            <person name="Holland P.W."/>
            <person name="Paps J."/>
            <person name="Zhu Y."/>
            <person name="Wu F."/>
            <person name="Chen Y."/>
            <person name="Wang J."/>
            <person name="Peng C."/>
            <person name="Meng J."/>
            <person name="Yang L."/>
            <person name="Liu J."/>
            <person name="Wen B."/>
            <person name="Zhang N."/>
            <person name="Huang Z."/>
            <person name="Zhu Q."/>
            <person name="Feng Y."/>
            <person name="Mount A."/>
            <person name="Hedgecock D."/>
            <person name="Xu Z."/>
            <person name="Liu Y."/>
            <person name="Domazet-Loso T."/>
            <person name="Du Y."/>
            <person name="Sun X."/>
            <person name="Zhang S."/>
            <person name="Liu B."/>
            <person name="Cheng P."/>
            <person name="Jiang X."/>
            <person name="Li J."/>
            <person name="Fan D."/>
            <person name="Wang W."/>
            <person name="Fu W."/>
            <person name="Wang T."/>
            <person name="Wang B."/>
            <person name="Zhang J."/>
            <person name="Peng Z."/>
            <person name="Li Y."/>
            <person name="Li N."/>
            <person name="Wang J."/>
            <person name="Chen M."/>
            <person name="He Y."/>
            <person name="Tan F."/>
            <person name="Song X."/>
            <person name="Zheng Q."/>
            <person name="Huang R."/>
            <person name="Yang H."/>
            <person name="Du X."/>
            <person name="Chen L."/>
            <person name="Yang M."/>
            <person name="Gaffney P.M."/>
            <person name="Wang S."/>
            <person name="Luo L."/>
            <person name="She Z."/>
            <person name="Ming Y."/>
            <person name="Huang W."/>
            <person name="Zhang S."/>
            <person name="Huang B."/>
            <person name="Zhang Y."/>
            <person name="Qu T."/>
            <person name="Ni P."/>
            <person name="Miao G."/>
            <person name="Wang J."/>
            <person name="Wang Q."/>
            <person name="Steinberg C.E."/>
            <person name="Wang H."/>
            <person name="Li N."/>
            <person name="Qian L."/>
            <person name="Zhang G."/>
            <person name="Li Y."/>
            <person name="Yang H."/>
            <person name="Liu X."/>
            <person name="Wang J."/>
            <person name="Yin Y."/>
            <person name="Wang J."/>
        </authorList>
    </citation>
    <scope>NUCLEOTIDE SEQUENCE [LARGE SCALE GENOMIC DNA]</scope>
    <source>
        <strain evidence="5">05x7-T-G4-1.051#20</strain>
    </source>
</reference>
<dbReference type="Gene3D" id="3.10.20.90">
    <property type="entry name" value="Phosphatidylinositol 3-kinase Catalytic Subunit, Chain A, domain 1"/>
    <property type="match status" value="1"/>
</dbReference>
<dbReference type="GO" id="GO:0031122">
    <property type="term" value="P:cytoplasmic microtubule organization"/>
    <property type="evidence" value="ECO:0007669"/>
    <property type="project" value="TreeGrafter"/>
</dbReference>
<dbReference type="GO" id="GO:0005634">
    <property type="term" value="C:nucleus"/>
    <property type="evidence" value="ECO:0007669"/>
    <property type="project" value="TreeGrafter"/>
</dbReference>